<dbReference type="InterPro" id="IPR045894">
    <property type="entry name" value="At5g08430-like"/>
</dbReference>
<dbReference type="SUPFAM" id="SSF47592">
    <property type="entry name" value="SWIB/MDM2 domain"/>
    <property type="match status" value="1"/>
</dbReference>
<evidence type="ECO:0000259" key="2">
    <source>
        <dbReference type="PROSITE" id="PS51925"/>
    </source>
</evidence>
<dbReference type="PANTHER" id="PTHR46851">
    <property type="entry name" value="OS01G0884500 PROTEIN"/>
    <property type="match status" value="1"/>
</dbReference>
<feature type="region of interest" description="Disordered" evidence="1">
    <location>
        <begin position="1"/>
        <end position="21"/>
    </location>
</feature>
<accession>A0A1J3IY61</accession>
<evidence type="ECO:0000313" key="3">
    <source>
        <dbReference type="EMBL" id="JAU84909.1"/>
    </source>
</evidence>
<dbReference type="InterPro" id="IPR003121">
    <property type="entry name" value="SWIB_MDM2_domain"/>
</dbReference>
<dbReference type="InterPro" id="IPR036885">
    <property type="entry name" value="SWIB_MDM2_dom_sf"/>
</dbReference>
<dbReference type="PROSITE" id="PS51925">
    <property type="entry name" value="SWIB_MDM2"/>
    <property type="match status" value="1"/>
</dbReference>
<protein>
    <recommendedName>
        <fullName evidence="2">DM2 domain-containing protein</fullName>
    </recommendedName>
</protein>
<dbReference type="PANTHER" id="PTHR46851:SF6">
    <property type="entry name" value="SWIB_MDM2, PLUS-3 AND GYF DOMAIN-CONTAINING PROTEIN"/>
    <property type="match status" value="1"/>
</dbReference>
<feature type="domain" description="DM2" evidence="2">
    <location>
        <begin position="27"/>
        <end position="112"/>
    </location>
</feature>
<dbReference type="AlphaFoldDB" id="A0A1J3IY61"/>
<dbReference type="Gene3D" id="1.10.245.10">
    <property type="entry name" value="SWIB/MDM2 domain"/>
    <property type="match status" value="1"/>
</dbReference>
<dbReference type="CDD" id="cd10567">
    <property type="entry name" value="SWIB-MDM2_like"/>
    <property type="match status" value="1"/>
</dbReference>
<reference evidence="3" key="1">
    <citation type="submission" date="2016-07" db="EMBL/GenBank/DDBJ databases">
        <title>De novo transcriptome assembly of four accessions of the metal hyperaccumulator plant Noccaea caerulescens.</title>
        <authorList>
            <person name="Blande D."/>
            <person name="Halimaa P."/>
            <person name="Tervahauta A.I."/>
            <person name="Aarts M.G."/>
            <person name="Karenlampi S.O."/>
        </authorList>
    </citation>
    <scope>NUCLEOTIDE SEQUENCE</scope>
</reference>
<proteinExistence type="predicted"/>
<dbReference type="EMBL" id="GEVM01021029">
    <property type="protein sequence ID" value="JAU84909.1"/>
    <property type="molecule type" value="Transcribed_RNA"/>
</dbReference>
<sequence length="112" mass="13051">MGDSTLMEECNDKAKGSSRKRLRKPKRLEFVGWGSRNLIEFLQSLGRDTTNMIPEKDVTSIIINYIREKNRENPSSNSKTRRKTVTCDEKLRLLFETRTVNIIKVPDLVEKH</sequence>
<organism evidence="3">
    <name type="scientific">Noccaea caerulescens</name>
    <name type="common">Alpine penny-cress</name>
    <name type="synonym">Thlaspi caerulescens</name>
    <dbReference type="NCBI Taxonomy" id="107243"/>
    <lineage>
        <taxon>Eukaryota</taxon>
        <taxon>Viridiplantae</taxon>
        <taxon>Streptophyta</taxon>
        <taxon>Embryophyta</taxon>
        <taxon>Tracheophyta</taxon>
        <taxon>Spermatophyta</taxon>
        <taxon>Magnoliopsida</taxon>
        <taxon>eudicotyledons</taxon>
        <taxon>Gunneridae</taxon>
        <taxon>Pentapetalae</taxon>
        <taxon>rosids</taxon>
        <taxon>malvids</taxon>
        <taxon>Brassicales</taxon>
        <taxon>Brassicaceae</taxon>
        <taxon>Coluteocarpeae</taxon>
        <taxon>Noccaea</taxon>
    </lineage>
</organism>
<dbReference type="Pfam" id="PF02201">
    <property type="entry name" value="SWIB"/>
    <property type="match status" value="1"/>
</dbReference>
<gene>
    <name evidence="3" type="ORF">MP_TR26551_c1_g1_i1_g.77386</name>
</gene>
<name>A0A1J3IY61_NOCCA</name>
<evidence type="ECO:0000256" key="1">
    <source>
        <dbReference type="SAM" id="MobiDB-lite"/>
    </source>
</evidence>